<reference evidence="6" key="1">
    <citation type="submission" date="2023-06" db="EMBL/GenBank/DDBJ databases">
        <title>Genomic of Agaribacillus aureum.</title>
        <authorList>
            <person name="Wang G."/>
        </authorList>
    </citation>
    <scope>NUCLEOTIDE SEQUENCE</scope>
    <source>
        <strain evidence="6">BMA12</strain>
    </source>
</reference>
<dbReference type="PANTHER" id="PTHR30329:SF21">
    <property type="entry name" value="LIPOPROTEIN YIAD-RELATED"/>
    <property type="match status" value="1"/>
</dbReference>
<keyword evidence="7" id="KW-1185">Reference proteome</keyword>
<dbReference type="CDD" id="cd15482">
    <property type="entry name" value="Sialidase_non-viral"/>
    <property type="match status" value="1"/>
</dbReference>
<keyword evidence="2 4" id="KW-0472">Membrane</keyword>
<comment type="subcellular location">
    <subcellularLocation>
        <location evidence="1">Cell outer membrane</location>
    </subcellularLocation>
</comment>
<dbReference type="PANTHER" id="PTHR30329">
    <property type="entry name" value="STATOR ELEMENT OF FLAGELLAR MOTOR COMPLEX"/>
    <property type="match status" value="1"/>
</dbReference>
<dbReference type="PROSITE" id="PS51123">
    <property type="entry name" value="OMPA_2"/>
    <property type="match status" value="1"/>
</dbReference>
<dbReference type="PROSITE" id="PS01068">
    <property type="entry name" value="OMPA_1"/>
    <property type="match status" value="1"/>
</dbReference>
<gene>
    <name evidence="6" type="ORF">QQ020_02720</name>
</gene>
<comment type="caution">
    <text evidence="6">The sequence shown here is derived from an EMBL/GenBank/DDBJ whole genome shotgun (WGS) entry which is preliminary data.</text>
</comment>
<dbReference type="SUPFAM" id="SSF103088">
    <property type="entry name" value="OmpA-like"/>
    <property type="match status" value="1"/>
</dbReference>
<dbReference type="Pfam" id="PF07676">
    <property type="entry name" value="PD40"/>
    <property type="match status" value="2"/>
</dbReference>
<evidence type="ECO:0000313" key="6">
    <source>
        <dbReference type="EMBL" id="MDN5210937.1"/>
    </source>
</evidence>
<dbReference type="Gene3D" id="2.60.40.1120">
    <property type="entry name" value="Carboxypeptidase-like, regulatory domain"/>
    <property type="match status" value="1"/>
</dbReference>
<protein>
    <submittedName>
        <fullName evidence="6">OmpA family protein</fullName>
    </submittedName>
</protein>
<dbReference type="EMBL" id="JAUJEB010000001">
    <property type="protein sequence ID" value="MDN5210937.1"/>
    <property type="molecule type" value="Genomic_DNA"/>
</dbReference>
<dbReference type="SUPFAM" id="SSF82171">
    <property type="entry name" value="DPP6 N-terminal domain-like"/>
    <property type="match status" value="1"/>
</dbReference>
<organism evidence="6 7">
    <name type="scientific">Agaribacillus aureus</name>
    <dbReference type="NCBI Taxonomy" id="3051825"/>
    <lineage>
        <taxon>Bacteria</taxon>
        <taxon>Pseudomonadati</taxon>
        <taxon>Bacteroidota</taxon>
        <taxon>Cytophagia</taxon>
        <taxon>Cytophagales</taxon>
        <taxon>Splendidivirgaceae</taxon>
        <taxon>Agaribacillus</taxon>
    </lineage>
</organism>
<dbReference type="InterPro" id="IPR006665">
    <property type="entry name" value="OmpA-like"/>
</dbReference>
<dbReference type="RefSeq" id="WP_346756274.1">
    <property type="nucleotide sequence ID" value="NZ_JAUJEB010000001.1"/>
</dbReference>
<evidence type="ECO:0000313" key="7">
    <source>
        <dbReference type="Proteomes" id="UP001172083"/>
    </source>
</evidence>
<accession>A0ABT8KZM1</accession>
<keyword evidence="3" id="KW-0998">Cell outer membrane</keyword>
<dbReference type="InterPro" id="IPR006664">
    <property type="entry name" value="OMP_bac"/>
</dbReference>
<proteinExistence type="predicted"/>
<evidence type="ECO:0000256" key="2">
    <source>
        <dbReference type="ARBA" id="ARBA00023136"/>
    </source>
</evidence>
<dbReference type="InterPro" id="IPR036737">
    <property type="entry name" value="OmpA-like_sf"/>
</dbReference>
<sequence>MLKGRFTFLAICFFIIHVAKGQEEIPVVHWASKVIEFSSQLSPVEYSAAQVLHRPNVYPEGGDNPNAWLPKKPDKVDFIKVGFDTPVRVQQIAIAESLNPSAVSEVLVYDKDNKEYSVFSLEPTPINLSRRLLNIFIDRTPYEVHAVKIILDGTKIEGYNSIDAIGISDSKEPIKIELNLPEGLNMDLRSERLSENVNSPYKEIKPLISPDGNLLYFSRQNHPDNVGGVDDIEDIWYSERNATTGEWEVAKNIGAPLNNAGPNFISSITPDGNTAILLLGNKYGKNGKMTAGVSLSTKTSEGWEEPSSLEIKNDYNLSPKVGYYLANNRKVLMMSVQRRDTKGDRDIYVSFLKNDGTWSEPKNLGDNVNSASEESSPFLAPDDKTLYFSSKGYSGYGGTDIYVTRRLDDTWENWSEPENLGPGINSSSDDVFFNIDPKGENAYFSRSVSDDDADIFSINMPDLFRPTAVILVKGKVFDRKTQKPVGARIFYEKLPEGEEIGTVNADPVTGEYQILLPSGEKYGYLAEAAGYVAINENIDLENTTEYSEMTQNLILVPIETEVTIRLNNIFFDFDRASLKAESTPELNRLASLLQENGAMKIEISGHTDNIGTRKYNQALSERRARAVYDFLVKTGIDGSRLTTVGYGKDRPMVSNDDEKDGRELNRRVEFKILEK</sequence>
<dbReference type="Pfam" id="PF00691">
    <property type="entry name" value="OmpA"/>
    <property type="match status" value="1"/>
</dbReference>
<dbReference type="InterPro" id="IPR050330">
    <property type="entry name" value="Bact_OuterMem_StrucFunc"/>
</dbReference>
<feature type="domain" description="OmpA-like" evidence="5">
    <location>
        <begin position="558"/>
        <end position="675"/>
    </location>
</feature>
<dbReference type="Proteomes" id="UP001172083">
    <property type="component" value="Unassembled WGS sequence"/>
</dbReference>
<name>A0ABT8KZM1_9BACT</name>
<dbReference type="InterPro" id="IPR006690">
    <property type="entry name" value="OMPA-like_CS"/>
</dbReference>
<dbReference type="InterPro" id="IPR011659">
    <property type="entry name" value="WD40"/>
</dbReference>
<dbReference type="CDD" id="cd07185">
    <property type="entry name" value="OmpA_C-like"/>
    <property type="match status" value="1"/>
</dbReference>
<evidence type="ECO:0000256" key="4">
    <source>
        <dbReference type="PROSITE-ProRule" id="PRU00473"/>
    </source>
</evidence>
<evidence type="ECO:0000256" key="3">
    <source>
        <dbReference type="ARBA" id="ARBA00023237"/>
    </source>
</evidence>
<dbReference type="Gene3D" id="3.30.1330.60">
    <property type="entry name" value="OmpA-like domain"/>
    <property type="match status" value="1"/>
</dbReference>
<dbReference type="PRINTS" id="PR01021">
    <property type="entry name" value="OMPADOMAIN"/>
</dbReference>
<evidence type="ECO:0000259" key="5">
    <source>
        <dbReference type="PROSITE" id="PS51123"/>
    </source>
</evidence>
<evidence type="ECO:0000256" key="1">
    <source>
        <dbReference type="ARBA" id="ARBA00004442"/>
    </source>
</evidence>